<feature type="region of interest" description="Disordered" evidence="6">
    <location>
        <begin position="1"/>
        <end position="30"/>
    </location>
</feature>
<dbReference type="GO" id="GO:0003677">
    <property type="term" value="F:DNA binding"/>
    <property type="evidence" value="ECO:0007669"/>
    <property type="project" value="TreeGrafter"/>
</dbReference>
<evidence type="ECO:0000256" key="5">
    <source>
        <dbReference type="ARBA" id="ARBA00023242"/>
    </source>
</evidence>
<dbReference type="InterPro" id="IPR003228">
    <property type="entry name" value="TFIID_TAF12_dom"/>
</dbReference>
<feature type="domain" description="Transcription initiation factor TFIID subunit 12" evidence="7">
    <location>
        <begin position="485"/>
        <end position="558"/>
    </location>
</feature>
<dbReference type="GO" id="GO:0005669">
    <property type="term" value="C:transcription factor TFIID complex"/>
    <property type="evidence" value="ECO:0007669"/>
    <property type="project" value="InterPro"/>
</dbReference>
<evidence type="ECO:0000313" key="9">
    <source>
        <dbReference type="Proteomes" id="UP000698800"/>
    </source>
</evidence>
<dbReference type="EMBL" id="JAGHQL010000035">
    <property type="protein sequence ID" value="KAH0543312.1"/>
    <property type="molecule type" value="Genomic_DNA"/>
</dbReference>
<dbReference type="GO" id="GO:0000124">
    <property type="term" value="C:SAGA complex"/>
    <property type="evidence" value="ECO:0007669"/>
    <property type="project" value="InterPro"/>
</dbReference>
<comment type="caution">
    <text evidence="8">The sequence shown here is derived from an EMBL/GenBank/DDBJ whole genome shotgun (WGS) entry which is preliminary data.</text>
</comment>
<feature type="region of interest" description="Disordered" evidence="6">
    <location>
        <begin position="121"/>
        <end position="158"/>
    </location>
</feature>
<dbReference type="GO" id="GO:0051123">
    <property type="term" value="P:RNA polymerase II preinitiation complex assembly"/>
    <property type="evidence" value="ECO:0007669"/>
    <property type="project" value="TreeGrafter"/>
</dbReference>
<feature type="compositionally biased region" description="Low complexity" evidence="6">
    <location>
        <begin position="130"/>
        <end position="152"/>
    </location>
</feature>
<comment type="similarity">
    <text evidence="2">Belongs to the TAF12 family.</text>
</comment>
<accession>A0A9P8I4V0</accession>
<reference evidence="8" key="1">
    <citation type="submission" date="2021-03" db="EMBL/GenBank/DDBJ databases">
        <title>Comparative genomics and phylogenomic investigation of the class Geoglossomycetes provide insights into ecological specialization and systematics.</title>
        <authorList>
            <person name="Melie T."/>
            <person name="Pirro S."/>
            <person name="Miller A.N."/>
            <person name="Quandt A."/>
        </authorList>
    </citation>
    <scope>NUCLEOTIDE SEQUENCE</scope>
    <source>
        <strain evidence="8">GBOQ0MN5Z8</strain>
    </source>
</reference>
<dbReference type="Gene3D" id="1.10.20.10">
    <property type="entry name" value="Histone, subunit A"/>
    <property type="match status" value="1"/>
</dbReference>
<dbReference type="Pfam" id="PF03847">
    <property type="entry name" value="TFIID_20kDa"/>
    <property type="match status" value="1"/>
</dbReference>
<keyword evidence="5" id="KW-0539">Nucleus</keyword>
<feature type="compositionally biased region" description="Low complexity" evidence="6">
    <location>
        <begin position="328"/>
        <end position="349"/>
    </location>
</feature>
<dbReference type="FunFam" id="1.10.20.10:FF:000037">
    <property type="entry name" value="Transcription initiation factor TFIID subunit 12"/>
    <property type="match status" value="1"/>
</dbReference>
<feature type="compositionally biased region" description="Low complexity" evidence="6">
    <location>
        <begin position="404"/>
        <end position="414"/>
    </location>
</feature>
<evidence type="ECO:0000256" key="3">
    <source>
        <dbReference type="ARBA" id="ARBA00023015"/>
    </source>
</evidence>
<comment type="subcellular location">
    <subcellularLocation>
        <location evidence="1">Nucleus</location>
    </subcellularLocation>
</comment>
<feature type="compositionally biased region" description="Gly residues" evidence="6">
    <location>
        <begin position="281"/>
        <end position="290"/>
    </location>
</feature>
<feature type="compositionally biased region" description="Polar residues" evidence="6">
    <location>
        <begin position="1"/>
        <end position="19"/>
    </location>
</feature>
<keyword evidence="4" id="KW-0804">Transcription</keyword>
<dbReference type="OrthoDB" id="2193432at2759"/>
<dbReference type="PANTHER" id="PTHR12264">
    <property type="entry name" value="TRANSCRIPTION INITIATION FACTOR TFIID SUBUNIT 12"/>
    <property type="match status" value="1"/>
</dbReference>
<evidence type="ECO:0000256" key="1">
    <source>
        <dbReference type="ARBA" id="ARBA00004123"/>
    </source>
</evidence>
<evidence type="ECO:0000256" key="2">
    <source>
        <dbReference type="ARBA" id="ARBA00007530"/>
    </source>
</evidence>
<feature type="compositionally biased region" description="Polar residues" evidence="6">
    <location>
        <begin position="301"/>
        <end position="327"/>
    </location>
</feature>
<dbReference type="InterPro" id="IPR037794">
    <property type="entry name" value="TAF12"/>
</dbReference>
<evidence type="ECO:0000256" key="4">
    <source>
        <dbReference type="ARBA" id="ARBA00023163"/>
    </source>
</evidence>
<evidence type="ECO:0000313" key="8">
    <source>
        <dbReference type="EMBL" id="KAH0543312.1"/>
    </source>
</evidence>
<protein>
    <recommendedName>
        <fullName evidence="7">Transcription initiation factor TFIID subunit 12 domain-containing protein</fullName>
    </recommendedName>
</protein>
<dbReference type="PANTHER" id="PTHR12264:SF21">
    <property type="entry name" value="TRANSCRIPTION INITIATION FACTOR TFIID SUBUNIT 12"/>
    <property type="match status" value="1"/>
</dbReference>
<evidence type="ECO:0000256" key="6">
    <source>
        <dbReference type="SAM" id="MobiDB-lite"/>
    </source>
</evidence>
<keyword evidence="9" id="KW-1185">Reference proteome</keyword>
<feature type="compositionally biased region" description="Low complexity" evidence="6">
    <location>
        <begin position="362"/>
        <end position="380"/>
    </location>
</feature>
<keyword evidence="3" id="KW-0805">Transcription regulation</keyword>
<organism evidence="8 9">
    <name type="scientific">Glutinoglossum americanum</name>
    <dbReference type="NCBI Taxonomy" id="1670608"/>
    <lineage>
        <taxon>Eukaryota</taxon>
        <taxon>Fungi</taxon>
        <taxon>Dikarya</taxon>
        <taxon>Ascomycota</taxon>
        <taxon>Pezizomycotina</taxon>
        <taxon>Geoglossomycetes</taxon>
        <taxon>Geoglossales</taxon>
        <taxon>Geoglossaceae</taxon>
        <taxon>Glutinoglossum</taxon>
    </lineage>
</organism>
<feature type="compositionally biased region" description="Low complexity" evidence="6">
    <location>
        <begin position="264"/>
        <end position="280"/>
    </location>
</feature>
<name>A0A9P8I4V0_9PEZI</name>
<dbReference type="Proteomes" id="UP000698800">
    <property type="component" value="Unassembled WGS sequence"/>
</dbReference>
<dbReference type="AlphaFoldDB" id="A0A9P8I4V0"/>
<sequence>MVFSSGNTTPSTTAASRPDNTAPEDFAGTAVMYSAGSAQNQPGATGQPGLFLPRVDQIKTLPHLNALQKERYEDGVKKLWDAINSNPYDSPEHQAARKKLEHVGATIKLELKRWQQSNMNPVKQEGGRAPGQAQPLPQSQQQQPNQGVRGPPSGQVQLGPSIVQHLSQFPFIIPPNMAPDTQESQKWLAEAKLRYGQALQRLEVSKGAMASLDQRRLAAADGKPLSQEEQLEFQQKKTGLMKNHSDAKSFVDMFRKQQLEFKNQAQQRAQGAAGPQISQGGNPGTSGGSRGSQQSPPTAVQHLSQQSQVASGQVPNIHSVNSSTTTISPSSAGPQTQPQQQPTQVSTPQARTSVSGGAPANPQQQRDSPQSAQPPQSATQVGPPRPLSHQAAMEQAQRNYANGPTSATPTSTSHPHAHPAPRDITTPKMPIPKNLSIPAPTPVSMGPTRPTLAGGPSGTNSVMGQPAIPRQPGYVLEGEGERVLSKKKLDELVRQVTGGGEGLGGEGLSAEVEESILALADDFVDQVVTSACRLAKLRQSNTLDIRDIQLVLERNYNIRIPGYTSDEVRTVRKFAPAPGWTQKMSAVQAAKVTGGKAGEL</sequence>
<dbReference type="CDD" id="cd07981">
    <property type="entry name" value="HFD_TAF12"/>
    <property type="match status" value="1"/>
</dbReference>
<dbReference type="GO" id="GO:0046982">
    <property type="term" value="F:protein heterodimerization activity"/>
    <property type="evidence" value="ECO:0007669"/>
    <property type="project" value="InterPro"/>
</dbReference>
<feature type="region of interest" description="Disordered" evidence="6">
    <location>
        <begin position="263"/>
        <end position="474"/>
    </location>
</feature>
<dbReference type="InterPro" id="IPR009072">
    <property type="entry name" value="Histone-fold"/>
</dbReference>
<dbReference type="GO" id="GO:0017025">
    <property type="term" value="F:TBP-class protein binding"/>
    <property type="evidence" value="ECO:0007669"/>
    <property type="project" value="TreeGrafter"/>
</dbReference>
<evidence type="ECO:0000259" key="7">
    <source>
        <dbReference type="Pfam" id="PF03847"/>
    </source>
</evidence>
<gene>
    <name evidence="8" type="ORF">FGG08_002375</name>
</gene>
<proteinExistence type="inferred from homology"/>
<dbReference type="SUPFAM" id="SSF47113">
    <property type="entry name" value="Histone-fold"/>
    <property type="match status" value="1"/>
</dbReference>